<dbReference type="PANTHER" id="PTHR14281">
    <property type="entry name" value="KINETOCHORE PROTEIN SPC25-RELATED"/>
    <property type="match status" value="1"/>
</dbReference>
<dbReference type="GO" id="GO:0007059">
    <property type="term" value="P:chromosome segregation"/>
    <property type="evidence" value="ECO:0007669"/>
    <property type="project" value="InterPro"/>
</dbReference>
<keyword evidence="8 12" id="KW-0175">Coiled coil</keyword>
<name>W6MSY2_9ASCO</name>
<evidence type="ECO:0000313" key="15">
    <source>
        <dbReference type="Proteomes" id="UP000019384"/>
    </source>
</evidence>
<dbReference type="Pfam" id="PF08234">
    <property type="entry name" value="Spindle_Spc25"/>
    <property type="match status" value="1"/>
</dbReference>
<evidence type="ECO:0000256" key="4">
    <source>
        <dbReference type="ARBA" id="ARBA00022454"/>
    </source>
</evidence>
<keyword evidence="6 11" id="KW-0498">Mitosis</keyword>
<dbReference type="InterPro" id="IPR013255">
    <property type="entry name" value="Spc25_C"/>
</dbReference>
<comment type="subcellular location">
    <subcellularLocation>
        <location evidence="11">Nucleus</location>
    </subcellularLocation>
    <subcellularLocation>
        <location evidence="11">Chromosome</location>
        <location evidence="11">Centromere</location>
        <location evidence="11">Kinetochore</location>
    </subcellularLocation>
</comment>
<reference evidence="14" key="1">
    <citation type="submission" date="2013-12" db="EMBL/GenBank/DDBJ databases">
        <authorList>
            <person name="Genoscope - CEA"/>
        </authorList>
    </citation>
    <scope>NUCLEOTIDE SEQUENCE</scope>
    <source>
        <strain evidence="14">CBS 1993</strain>
    </source>
</reference>
<evidence type="ECO:0000256" key="1">
    <source>
        <dbReference type="ARBA" id="ARBA00002772"/>
    </source>
</evidence>
<dbReference type="EMBL" id="HG793131">
    <property type="protein sequence ID" value="CDK29931.1"/>
    <property type="molecule type" value="Genomic_DNA"/>
</dbReference>
<dbReference type="Proteomes" id="UP000019384">
    <property type="component" value="Unassembled WGS sequence"/>
</dbReference>
<keyword evidence="4 11" id="KW-0158">Chromosome</keyword>
<dbReference type="GO" id="GO:0051301">
    <property type="term" value="P:cell division"/>
    <property type="evidence" value="ECO:0007669"/>
    <property type="project" value="UniProtKB-UniRule"/>
</dbReference>
<proteinExistence type="inferred from homology"/>
<feature type="domain" description="Chromosome segregation protein Spc25 C-terminal" evidence="13">
    <location>
        <begin position="161"/>
        <end position="230"/>
    </location>
</feature>
<dbReference type="GeneID" id="34523300"/>
<keyword evidence="9 11" id="KW-0131">Cell cycle</keyword>
<evidence type="ECO:0000313" key="14">
    <source>
        <dbReference type="EMBL" id="CDK29931.1"/>
    </source>
</evidence>
<evidence type="ECO:0000256" key="11">
    <source>
        <dbReference type="RuleBase" id="RU367150"/>
    </source>
</evidence>
<evidence type="ECO:0000256" key="6">
    <source>
        <dbReference type="ARBA" id="ARBA00022776"/>
    </source>
</evidence>
<gene>
    <name evidence="14" type="ORF">KUCA_T00005925001</name>
</gene>
<dbReference type="Gene3D" id="3.30.457.50">
    <property type="entry name" value="Chromosome segregation protein Spc25"/>
    <property type="match status" value="1"/>
</dbReference>
<dbReference type="HOGENOM" id="CLU_1190072_0_0_1"/>
<sequence>MSIDHSKFMTDLPADDLDKLRTISDSWADGVKTNLMEQIRRGHDELRRIQTAQQSTRTQIEAVKAQHQSLKSERDSKAQKLEKEWLAKQAEVEELRGHIDSLKAQMVNSVEQSRSLDPQIDSLEKELLQKQNDVKMQKGVNTVLQSKYQSLLGLRIEAMEEEDELQFFMNNIDASDYDREVSFVLTLHDDYCVKNCNPKVPKEEVDGIISELKSSHEFGSFLKQMRSLLKSRI</sequence>
<dbReference type="GO" id="GO:0005634">
    <property type="term" value="C:nucleus"/>
    <property type="evidence" value="ECO:0007669"/>
    <property type="project" value="UniProtKB-SubCell"/>
</dbReference>
<dbReference type="InterPro" id="IPR045143">
    <property type="entry name" value="Spc25"/>
</dbReference>
<comment type="similarity">
    <text evidence="2 11">Belongs to the SPC25 family.</text>
</comment>
<dbReference type="OrthoDB" id="4056921at2759"/>
<keyword evidence="15" id="KW-1185">Reference proteome</keyword>
<evidence type="ECO:0000259" key="13">
    <source>
        <dbReference type="Pfam" id="PF08234"/>
    </source>
</evidence>
<keyword evidence="11" id="KW-0539">Nucleus</keyword>
<evidence type="ECO:0000256" key="2">
    <source>
        <dbReference type="ARBA" id="ARBA00006379"/>
    </source>
</evidence>
<comment type="function">
    <text evidence="1 11">Acts as a component of the essential kinetochore-associated NDC80 complex, which is required for chromosome segregation and spindle checkpoint activity.</text>
</comment>
<keyword evidence="5 11" id="KW-0132">Cell division</keyword>
<comment type="subunit">
    <text evidence="3">Component of the NDC80 complex, which consists of NDC80, NUF2, SPC24 and SPC25.</text>
</comment>
<dbReference type="STRING" id="1382522.W6MSY2"/>
<dbReference type="RefSeq" id="XP_022461912.1">
    <property type="nucleotide sequence ID" value="XM_022603985.1"/>
</dbReference>
<protein>
    <recommendedName>
        <fullName evidence="11">Kinetochore protein SPC25</fullName>
    </recommendedName>
</protein>
<dbReference type="PANTHER" id="PTHR14281:SF0">
    <property type="entry name" value="KINETOCHORE PROTEIN SPC25"/>
    <property type="match status" value="1"/>
</dbReference>
<organism evidence="14 15">
    <name type="scientific">Kuraishia capsulata CBS 1993</name>
    <dbReference type="NCBI Taxonomy" id="1382522"/>
    <lineage>
        <taxon>Eukaryota</taxon>
        <taxon>Fungi</taxon>
        <taxon>Dikarya</taxon>
        <taxon>Ascomycota</taxon>
        <taxon>Saccharomycotina</taxon>
        <taxon>Pichiomycetes</taxon>
        <taxon>Pichiales</taxon>
        <taxon>Pichiaceae</taxon>
        <taxon>Kuraishia</taxon>
    </lineage>
</organism>
<keyword evidence="7 11" id="KW-0995">Kinetochore</keyword>
<dbReference type="GO" id="GO:0031262">
    <property type="term" value="C:Ndc80 complex"/>
    <property type="evidence" value="ECO:0007669"/>
    <property type="project" value="InterPro"/>
</dbReference>
<reference evidence="14" key="2">
    <citation type="submission" date="2014-02" db="EMBL/GenBank/DDBJ databases">
        <title>Complete DNA sequence of /Kuraishia capsulata/ illustrates novel genomic features among budding yeasts (/Saccharomycotina/).</title>
        <authorList>
            <person name="Morales L."/>
            <person name="Noel B."/>
            <person name="Porcel B."/>
            <person name="Marcet-Houben M."/>
            <person name="Hullo M-F."/>
            <person name="Sacerdot C."/>
            <person name="Tekaia F."/>
            <person name="Leh-Louis V."/>
            <person name="Despons L."/>
            <person name="Khanna V."/>
            <person name="Aury J-M."/>
            <person name="Barbe V."/>
            <person name="Couloux A."/>
            <person name="Labadie K."/>
            <person name="Pelletier E."/>
            <person name="Souciet J-L."/>
            <person name="Boekhout T."/>
            <person name="Gabaldon T."/>
            <person name="Wincker P."/>
            <person name="Dujon B."/>
        </authorList>
    </citation>
    <scope>NUCLEOTIDE SEQUENCE</scope>
    <source>
        <strain evidence="14">CBS 1993</strain>
    </source>
</reference>
<evidence type="ECO:0000256" key="3">
    <source>
        <dbReference type="ARBA" id="ARBA00011562"/>
    </source>
</evidence>
<evidence type="ECO:0000256" key="9">
    <source>
        <dbReference type="ARBA" id="ARBA00023306"/>
    </source>
</evidence>
<keyword evidence="10 11" id="KW-0137">Centromere</keyword>
<evidence type="ECO:0000256" key="10">
    <source>
        <dbReference type="ARBA" id="ARBA00023328"/>
    </source>
</evidence>
<dbReference type="CDD" id="cd23784">
    <property type="entry name" value="RWD_Spc25"/>
    <property type="match status" value="1"/>
</dbReference>
<accession>W6MSY2</accession>
<evidence type="ECO:0000256" key="7">
    <source>
        <dbReference type="ARBA" id="ARBA00022838"/>
    </source>
</evidence>
<feature type="coiled-coil region" evidence="12">
    <location>
        <begin position="60"/>
        <end position="112"/>
    </location>
</feature>
<evidence type="ECO:0000256" key="12">
    <source>
        <dbReference type="SAM" id="Coils"/>
    </source>
</evidence>
<evidence type="ECO:0000256" key="5">
    <source>
        <dbReference type="ARBA" id="ARBA00022618"/>
    </source>
</evidence>
<dbReference type="AlphaFoldDB" id="W6MSY2"/>
<evidence type="ECO:0000256" key="8">
    <source>
        <dbReference type="ARBA" id="ARBA00023054"/>
    </source>
</evidence>